<dbReference type="PANTHER" id="PTHR42742">
    <property type="entry name" value="TRANSCRIPTIONAL REPRESSOR MPRA"/>
    <property type="match status" value="1"/>
</dbReference>
<dbReference type="InterPro" id="IPR051804">
    <property type="entry name" value="Carb_Metab_Reg_Kinase/Isom"/>
</dbReference>
<dbReference type="AlphaFoldDB" id="A0A3N0I0P0"/>
<organism evidence="5 6">
    <name type="scientific">Absicoccus porci</name>
    <dbReference type="NCBI Taxonomy" id="2486576"/>
    <lineage>
        <taxon>Bacteria</taxon>
        <taxon>Bacillati</taxon>
        <taxon>Bacillota</taxon>
        <taxon>Erysipelotrichia</taxon>
        <taxon>Erysipelotrichales</taxon>
        <taxon>Erysipelotrichaceae</taxon>
        <taxon>Absicoccus</taxon>
    </lineage>
</organism>
<dbReference type="PANTHER" id="PTHR42742:SF3">
    <property type="entry name" value="FRUCTOKINASE"/>
    <property type="match status" value="1"/>
</dbReference>
<feature type="binding site" evidence="3">
    <location>
        <position position="161"/>
    </location>
    <ligand>
        <name>Zn(2+)</name>
        <dbReference type="ChEBI" id="CHEBI:29105"/>
    </ligand>
</feature>
<dbReference type="SUPFAM" id="SSF51182">
    <property type="entry name" value="RmlC-like cupins"/>
    <property type="match status" value="1"/>
</dbReference>
<evidence type="ECO:0000256" key="1">
    <source>
        <dbReference type="ARBA" id="ARBA00022723"/>
    </source>
</evidence>
<dbReference type="PIRSF" id="PIRSF036894">
    <property type="entry name" value="PMI_Firm_short"/>
    <property type="match status" value="1"/>
</dbReference>
<proteinExistence type="predicted"/>
<accession>A0A3N0I0P0</accession>
<sequence>MYILKTISMDKIWGDERLKAYGATSAHTGIVYSCAAIEGIDSPVGQTTLRTLIQKTPTAFGLLPKEEYPIIVSFDAAKMDVSVQVHPTDRFAQDQEGKPYGKCEAWYFIEAPKKGWVYAENVEESKDSIKEAIAKKDFHQALKKYPVKSEDLLFTPAGTVHCLTSGALIYEIQQSTNITYRLYDYDRTDEKGNKRALHVEKALATMNPMNKEIKQTFHAGRRASFYAFDLMHKHMQDHISNPSDIAAVCTVLSGRILVDNTLVEPGTSILLMPKETVSIDGQADCIMATPNPYWREIE</sequence>
<keyword evidence="6" id="KW-1185">Reference proteome</keyword>
<protein>
    <submittedName>
        <fullName evidence="5">Mannose-6-phosphate isomerase</fullName>
    </submittedName>
</protein>
<evidence type="ECO:0000256" key="3">
    <source>
        <dbReference type="PIRSR" id="PIRSR036894-1"/>
    </source>
</evidence>
<feature type="active site" evidence="4">
    <location>
        <position position="181"/>
    </location>
</feature>
<dbReference type="InterPro" id="IPR011051">
    <property type="entry name" value="RmlC_Cupin_sf"/>
</dbReference>
<dbReference type="GO" id="GO:0046872">
    <property type="term" value="F:metal ion binding"/>
    <property type="evidence" value="ECO:0007669"/>
    <property type="project" value="UniProtKB-KW"/>
</dbReference>
<name>A0A3N0I0P0_9FIRM</name>
<dbReference type="Gene3D" id="2.60.120.10">
    <property type="entry name" value="Jelly Rolls"/>
    <property type="match status" value="1"/>
</dbReference>
<dbReference type="InterPro" id="IPR014628">
    <property type="entry name" value="Man6P_isomerase_Firm_short"/>
</dbReference>
<comment type="cofactor">
    <cofactor evidence="3">
        <name>Zn(2+)</name>
        <dbReference type="ChEBI" id="CHEBI:29105"/>
    </cofactor>
    <text evidence="3">Binds 1 zinc ion per subunit.</text>
</comment>
<dbReference type="CDD" id="cd07010">
    <property type="entry name" value="cupin_PMI_type_I_N_bac"/>
    <property type="match status" value="1"/>
</dbReference>
<gene>
    <name evidence="5" type="ORF">EDX97_04865</name>
</gene>
<keyword evidence="5" id="KW-0413">Isomerase</keyword>
<evidence type="ECO:0000313" key="5">
    <source>
        <dbReference type="EMBL" id="RNM30136.1"/>
    </source>
</evidence>
<comment type="caution">
    <text evidence="5">The sequence shown here is derived from an EMBL/GenBank/DDBJ whole genome shotgun (WGS) entry which is preliminary data.</text>
</comment>
<dbReference type="OrthoDB" id="9808275at2"/>
<evidence type="ECO:0000256" key="2">
    <source>
        <dbReference type="ARBA" id="ARBA00022833"/>
    </source>
</evidence>
<dbReference type="PROSITE" id="PS51257">
    <property type="entry name" value="PROKAR_LIPOPROTEIN"/>
    <property type="match status" value="1"/>
</dbReference>
<feature type="binding site" evidence="3">
    <location>
        <position position="86"/>
    </location>
    <ligand>
        <name>Zn(2+)</name>
        <dbReference type="ChEBI" id="CHEBI:29105"/>
    </ligand>
</feature>
<dbReference type="Proteomes" id="UP000276568">
    <property type="component" value="Unassembled WGS sequence"/>
</dbReference>
<dbReference type="InterPro" id="IPR014710">
    <property type="entry name" value="RmlC-like_jellyroll"/>
</dbReference>
<dbReference type="GO" id="GO:0004476">
    <property type="term" value="F:mannose-6-phosphate isomerase activity"/>
    <property type="evidence" value="ECO:0007669"/>
    <property type="project" value="InterPro"/>
</dbReference>
<dbReference type="EMBL" id="RJQC01000002">
    <property type="protein sequence ID" value="RNM30136.1"/>
    <property type="molecule type" value="Genomic_DNA"/>
</dbReference>
<reference evidence="5 6" key="1">
    <citation type="submission" date="2018-11" db="EMBL/GenBank/DDBJ databases">
        <title>Clostridium sp. nov., a member of the family Erysipelotrichaceae isolated from pig faeces.</title>
        <authorList>
            <person name="Chang Y.-H."/>
        </authorList>
    </citation>
    <scope>NUCLEOTIDE SEQUENCE [LARGE SCALE GENOMIC DNA]</scope>
    <source>
        <strain evidence="5 6">YH-panp20</strain>
    </source>
</reference>
<evidence type="ECO:0000313" key="6">
    <source>
        <dbReference type="Proteomes" id="UP000276568"/>
    </source>
</evidence>
<keyword evidence="2 3" id="KW-0862">Zinc</keyword>
<keyword evidence="1 3" id="KW-0479">Metal-binding</keyword>
<feature type="binding site" evidence="3">
    <location>
        <position position="104"/>
    </location>
    <ligand>
        <name>Zn(2+)</name>
        <dbReference type="ChEBI" id="CHEBI:29105"/>
    </ligand>
</feature>
<dbReference type="GO" id="GO:0005975">
    <property type="term" value="P:carbohydrate metabolic process"/>
    <property type="evidence" value="ECO:0007669"/>
    <property type="project" value="InterPro"/>
</dbReference>
<evidence type="ECO:0000256" key="4">
    <source>
        <dbReference type="PIRSR" id="PIRSR036894-2"/>
    </source>
</evidence>
<dbReference type="RefSeq" id="WP_128520065.1">
    <property type="nucleotide sequence ID" value="NZ_CAUWBR010000023.1"/>
</dbReference>